<organism evidence="5 6">
    <name type="scientific">Candidatus Woesebacteria bacterium GW2011_GWA1_39_12</name>
    <dbReference type="NCBI Taxonomy" id="1618549"/>
    <lineage>
        <taxon>Bacteria</taxon>
        <taxon>Candidatus Woeseibacteriota</taxon>
    </lineage>
</organism>
<dbReference type="InterPro" id="IPR001789">
    <property type="entry name" value="Sig_transdc_resp-reg_receiver"/>
</dbReference>
<feature type="region of interest" description="Disordered" evidence="3">
    <location>
        <begin position="1"/>
        <end position="25"/>
    </location>
</feature>
<protein>
    <submittedName>
        <fullName evidence="5">PAS/PAC sensor hybrid histidine kinase</fullName>
    </submittedName>
</protein>
<dbReference type="InterPro" id="IPR050595">
    <property type="entry name" value="Bact_response_regulator"/>
</dbReference>
<dbReference type="GO" id="GO:0016301">
    <property type="term" value="F:kinase activity"/>
    <property type="evidence" value="ECO:0007669"/>
    <property type="project" value="UniProtKB-KW"/>
</dbReference>
<keyword evidence="5" id="KW-0808">Transferase</keyword>
<dbReference type="PANTHER" id="PTHR44591">
    <property type="entry name" value="STRESS RESPONSE REGULATOR PROTEIN 1"/>
    <property type="match status" value="1"/>
</dbReference>
<dbReference type="Gene3D" id="3.40.50.2300">
    <property type="match status" value="1"/>
</dbReference>
<evidence type="ECO:0000313" key="5">
    <source>
        <dbReference type="EMBL" id="KKQ97556.1"/>
    </source>
</evidence>
<name>A0A0G0Q7A3_9BACT</name>
<comment type="caution">
    <text evidence="5">The sequence shown here is derived from an EMBL/GenBank/DDBJ whole genome shotgun (WGS) entry which is preliminary data.</text>
</comment>
<feature type="compositionally biased region" description="Polar residues" evidence="3">
    <location>
        <begin position="15"/>
        <end position="25"/>
    </location>
</feature>
<evidence type="ECO:0000256" key="3">
    <source>
        <dbReference type="SAM" id="MobiDB-lite"/>
    </source>
</evidence>
<evidence type="ECO:0000256" key="2">
    <source>
        <dbReference type="PROSITE-ProRule" id="PRU00169"/>
    </source>
</evidence>
<sequence length="147" mass="16618">MMQSQVSTTQIVSQDNQTSPSDVQNKPTILIVEDDQVLMRMYTQKLVSEGFKILNAVDGEEAFTVFDKEKVDLVITDIMLPRVSGIEFLQKIRTTPKGKNVPVIVWSNLMLEEEKKQALALGANEYVVKGQLKLEDMVALVRKYLKS</sequence>
<dbReference type="AlphaFoldDB" id="A0A0G0Q7A3"/>
<dbReference type="InterPro" id="IPR011006">
    <property type="entry name" value="CheY-like_superfamily"/>
</dbReference>
<gene>
    <name evidence="5" type="ORF">UT23_C0011G0027</name>
</gene>
<dbReference type="EMBL" id="LBWA01000011">
    <property type="protein sequence ID" value="KKQ97556.1"/>
    <property type="molecule type" value="Genomic_DNA"/>
</dbReference>
<dbReference type="GO" id="GO:0000160">
    <property type="term" value="P:phosphorelay signal transduction system"/>
    <property type="evidence" value="ECO:0007669"/>
    <property type="project" value="InterPro"/>
</dbReference>
<dbReference type="Proteomes" id="UP000034325">
    <property type="component" value="Unassembled WGS sequence"/>
</dbReference>
<evidence type="ECO:0000256" key="1">
    <source>
        <dbReference type="ARBA" id="ARBA00022553"/>
    </source>
</evidence>
<dbReference type="PANTHER" id="PTHR44591:SF3">
    <property type="entry name" value="RESPONSE REGULATORY DOMAIN-CONTAINING PROTEIN"/>
    <property type="match status" value="1"/>
</dbReference>
<keyword evidence="5" id="KW-0418">Kinase</keyword>
<feature type="domain" description="Response regulatory" evidence="4">
    <location>
        <begin position="28"/>
        <end position="144"/>
    </location>
</feature>
<keyword evidence="1 2" id="KW-0597">Phosphoprotein</keyword>
<dbReference type="CDD" id="cd17574">
    <property type="entry name" value="REC_OmpR"/>
    <property type="match status" value="1"/>
</dbReference>
<dbReference type="PROSITE" id="PS50110">
    <property type="entry name" value="RESPONSE_REGULATORY"/>
    <property type="match status" value="1"/>
</dbReference>
<evidence type="ECO:0000313" key="6">
    <source>
        <dbReference type="Proteomes" id="UP000034325"/>
    </source>
</evidence>
<dbReference type="SMART" id="SM00448">
    <property type="entry name" value="REC"/>
    <property type="match status" value="1"/>
</dbReference>
<feature type="modified residue" description="4-aspartylphosphate" evidence="2">
    <location>
        <position position="77"/>
    </location>
</feature>
<dbReference type="SUPFAM" id="SSF52172">
    <property type="entry name" value="CheY-like"/>
    <property type="match status" value="1"/>
</dbReference>
<proteinExistence type="predicted"/>
<evidence type="ECO:0000259" key="4">
    <source>
        <dbReference type="PROSITE" id="PS50110"/>
    </source>
</evidence>
<feature type="compositionally biased region" description="Low complexity" evidence="3">
    <location>
        <begin position="1"/>
        <end position="14"/>
    </location>
</feature>
<dbReference type="Pfam" id="PF00072">
    <property type="entry name" value="Response_reg"/>
    <property type="match status" value="1"/>
</dbReference>
<reference evidence="5 6" key="1">
    <citation type="journal article" date="2015" name="Nature">
        <title>rRNA introns, odd ribosomes, and small enigmatic genomes across a large radiation of phyla.</title>
        <authorList>
            <person name="Brown C.T."/>
            <person name="Hug L.A."/>
            <person name="Thomas B.C."/>
            <person name="Sharon I."/>
            <person name="Castelle C.J."/>
            <person name="Singh A."/>
            <person name="Wilkins M.J."/>
            <person name="Williams K.H."/>
            <person name="Banfield J.F."/>
        </authorList>
    </citation>
    <scope>NUCLEOTIDE SEQUENCE [LARGE SCALE GENOMIC DNA]</scope>
</reference>
<accession>A0A0G0Q7A3</accession>